<comment type="caution">
    <text evidence="1">The sequence shown here is derived from an EMBL/GenBank/DDBJ whole genome shotgun (WGS) entry which is preliminary data.</text>
</comment>
<accession>A0A1Z5IZW7</accession>
<sequence>MEKDAFEYLNNLANSAADKKVQVKNGDTFLIGDDVHPWHHDYSANEPIEVHTLTAIVDYLKSGADNRQPIMINVVSPSKVYVYGPMDGFGEREELMRATLVQDHVMLNQFMDREQLNIMLQAQFEDTPDKKAIIDFISHLKEDKDSSEVVDDGVTQMATVKTGVASVGIAKVPNPVALKPYRTFPEVDQPESQFIFRMAERMQGAIYEADGGMWKNNAIKGIKEYLASAISDKIKILG</sequence>
<evidence type="ECO:0000313" key="2">
    <source>
        <dbReference type="Proteomes" id="UP000198414"/>
    </source>
</evidence>
<dbReference type="OrthoDB" id="5432268at2"/>
<reference evidence="1 2" key="1">
    <citation type="submission" date="2015-11" db="EMBL/GenBank/DDBJ databases">
        <title>Draft genome sequences of new species of the genus Lactobacillus isolated from orchardgrass silage.</title>
        <authorList>
            <person name="Tohno M."/>
            <person name="Tanizawa Y."/>
            <person name="Arita M."/>
        </authorList>
    </citation>
    <scope>NUCLEOTIDE SEQUENCE [LARGE SCALE GENOMIC DNA]</scope>
    <source>
        <strain evidence="1 2">IWT25</strain>
    </source>
</reference>
<evidence type="ECO:0000313" key="1">
    <source>
        <dbReference type="EMBL" id="GAX07021.1"/>
    </source>
</evidence>
<name>A0A1Z5IZW7_9LACO</name>
<dbReference type="EMBL" id="BCMI01000032">
    <property type="protein sequence ID" value="GAX07021.1"/>
    <property type="molecule type" value="Genomic_DNA"/>
</dbReference>
<organism evidence="1 2">
    <name type="scientific">Secundilactobacillus pentosiphilus</name>
    <dbReference type="NCBI Taxonomy" id="1714682"/>
    <lineage>
        <taxon>Bacteria</taxon>
        <taxon>Bacillati</taxon>
        <taxon>Bacillota</taxon>
        <taxon>Bacilli</taxon>
        <taxon>Lactobacillales</taxon>
        <taxon>Lactobacillaceae</taxon>
        <taxon>Secundilactobacillus</taxon>
    </lineage>
</organism>
<dbReference type="AlphaFoldDB" id="A0A1Z5IZW7"/>
<protein>
    <recommendedName>
        <fullName evidence="3">Phage protein</fullName>
    </recommendedName>
</protein>
<evidence type="ECO:0008006" key="3">
    <source>
        <dbReference type="Google" id="ProtNLM"/>
    </source>
</evidence>
<dbReference type="Proteomes" id="UP000198414">
    <property type="component" value="Unassembled WGS sequence"/>
</dbReference>
<gene>
    <name evidence="1" type="ORF">IWT25_02369</name>
</gene>
<dbReference type="RefSeq" id="WP_089121923.1">
    <property type="nucleotide sequence ID" value="NZ_BCMI01000032.1"/>
</dbReference>
<proteinExistence type="predicted"/>